<dbReference type="EMBL" id="JBBWWT010000001">
    <property type="protein sequence ID" value="MEL1263524.1"/>
    <property type="molecule type" value="Genomic_DNA"/>
</dbReference>
<evidence type="ECO:0000256" key="1">
    <source>
        <dbReference type="SAM" id="Phobius"/>
    </source>
</evidence>
<keyword evidence="1" id="KW-0472">Membrane</keyword>
<dbReference type="Proteomes" id="UP001459204">
    <property type="component" value="Unassembled WGS sequence"/>
</dbReference>
<gene>
    <name evidence="2" type="ORF">AAD027_03940</name>
</gene>
<protein>
    <submittedName>
        <fullName evidence="2">Carboxypeptidase regulatory-like domain-containing protein</fullName>
    </submittedName>
</protein>
<reference evidence="2 3" key="1">
    <citation type="submission" date="2024-04" db="EMBL/GenBank/DDBJ databases">
        <title>Draft genome sequence of Pseudoxanthomonas putridarboris WD12.</title>
        <authorList>
            <person name="Oh J."/>
        </authorList>
    </citation>
    <scope>NUCLEOTIDE SEQUENCE [LARGE SCALE GENOMIC DNA]</scope>
    <source>
        <strain evidence="2 3">WD12</strain>
    </source>
</reference>
<dbReference type="RefSeq" id="WP_341724695.1">
    <property type="nucleotide sequence ID" value="NZ_JBBWWT010000001.1"/>
</dbReference>
<keyword evidence="1" id="KW-1133">Transmembrane helix</keyword>
<sequence length="614" mass="65159">MNLPALPPLVLAVVLALGVLLAWARLAHWQARAPAAARSARGRMLALFALQPLCALLLYFTLSPPRQAGATGTLVVLTANADTAALPAALRSERRIALPEAPATADVERVPDLATALRRHPDAQRLHVVGAGLEARDADAVGDRALSFTPPPLPRGIVRLDPAVGRVAPGGVFTASGQVEGVAQASVELRDPAGQRIDAAPVDARGVFVLTGTGRLPGPAGFTVQVLDARKKPVESLALPVWTQADPAPRVWVLAGAPNAELKYLRRWATDAGLPLHLQVGLGGGLQLGDAPLPMTADTLQRFDLVVLDERSAAALGENQRAALAAAVRDGLGLMLRVTGPVPQNTRRLLGFQLQASGEDAGFRLLRPAPDDDAWRARRGSGTADAPLDADAVTGGLPALTRRTTSAQADDALPLLRDADGNALAQWRAEGRGRVAVWMPVDTYRLVLSGHPERHGELWSQAFATLARGSGSPPPRLPADAREQQRVSLCGVPAEARVVAPDGHATRLLPDPATGSDRCAAYWPRQPGWHRLEWGDAGWPFHVRAQDEAPGLRAAALRERTLRLVGEAKAASPDRAQVEAGPRGPAWPWFLGWLAAAGLLWWLERSRRGRIAAT</sequence>
<comment type="caution">
    <text evidence="2">The sequence shown here is derived from an EMBL/GenBank/DDBJ whole genome shotgun (WGS) entry which is preliminary data.</text>
</comment>
<organism evidence="2 3">
    <name type="scientific">Pseudoxanthomonas putridarboris</name>
    <dbReference type="NCBI Taxonomy" id="752605"/>
    <lineage>
        <taxon>Bacteria</taxon>
        <taxon>Pseudomonadati</taxon>
        <taxon>Pseudomonadota</taxon>
        <taxon>Gammaproteobacteria</taxon>
        <taxon>Lysobacterales</taxon>
        <taxon>Lysobacteraceae</taxon>
        <taxon>Pseudoxanthomonas</taxon>
    </lineage>
</organism>
<feature type="transmembrane region" description="Helical" evidence="1">
    <location>
        <begin position="586"/>
        <end position="603"/>
    </location>
</feature>
<feature type="transmembrane region" description="Helical" evidence="1">
    <location>
        <begin position="44"/>
        <end position="62"/>
    </location>
</feature>
<dbReference type="InterPro" id="IPR029062">
    <property type="entry name" value="Class_I_gatase-like"/>
</dbReference>
<proteinExistence type="predicted"/>
<evidence type="ECO:0000313" key="3">
    <source>
        <dbReference type="Proteomes" id="UP001459204"/>
    </source>
</evidence>
<accession>A0ABU9IXY9</accession>
<dbReference type="Gene3D" id="3.40.50.880">
    <property type="match status" value="1"/>
</dbReference>
<keyword evidence="3" id="KW-1185">Reference proteome</keyword>
<keyword evidence="1" id="KW-0812">Transmembrane</keyword>
<evidence type="ECO:0000313" key="2">
    <source>
        <dbReference type="EMBL" id="MEL1263524.1"/>
    </source>
</evidence>
<feature type="transmembrane region" description="Helical" evidence="1">
    <location>
        <begin position="6"/>
        <end position="24"/>
    </location>
</feature>
<dbReference type="SUPFAM" id="SSF52317">
    <property type="entry name" value="Class I glutamine amidotransferase-like"/>
    <property type="match status" value="1"/>
</dbReference>
<name>A0ABU9IXY9_9GAMM</name>